<evidence type="ECO:0000313" key="11">
    <source>
        <dbReference type="Proteomes" id="UP000316988"/>
    </source>
</evidence>
<evidence type="ECO:0000256" key="1">
    <source>
        <dbReference type="ARBA" id="ARBA00004651"/>
    </source>
</evidence>
<feature type="transmembrane region" description="Helical" evidence="9">
    <location>
        <begin position="131"/>
        <end position="153"/>
    </location>
</feature>
<dbReference type="Pfam" id="PF02653">
    <property type="entry name" value="BPD_transp_2"/>
    <property type="match status" value="1"/>
</dbReference>
<feature type="transmembrane region" description="Helical" evidence="9">
    <location>
        <begin position="45"/>
        <end position="78"/>
    </location>
</feature>
<evidence type="ECO:0000313" key="10">
    <source>
        <dbReference type="EMBL" id="TSD65135.1"/>
    </source>
</evidence>
<feature type="transmembrane region" description="Helical" evidence="9">
    <location>
        <begin position="258"/>
        <end position="276"/>
    </location>
</feature>
<dbReference type="PANTHER" id="PTHR11795:SF450">
    <property type="entry name" value="ABC TRANSPORTER PERMEASE PROTEIN"/>
    <property type="match status" value="1"/>
</dbReference>
<proteinExistence type="inferred from homology"/>
<gene>
    <name evidence="10" type="ORF">FNM00_05360</name>
</gene>
<feature type="transmembrane region" description="Helical" evidence="9">
    <location>
        <begin position="181"/>
        <end position="203"/>
    </location>
</feature>
<comment type="caution">
    <text evidence="10">The sequence shown here is derived from an EMBL/GenBank/DDBJ whole genome shotgun (WGS) entry which is preliminary data.</text>
</comment>
<name>A0A554SFK4_9ACTN</name>
<sequence length="281" mass="28188">MINLLEFVIGGLLLGGVYGLIALPISMVHSTTHSLDAAVGGHAVVAAATAAGVGGVAGIAAGVGVGALSAAVAGLIYLGLRYTGHSDPITFVLATFGLAMALQAAVLMLHGRDPITAHGFSGTFQFSGILVRYQSLLNLTVGIIAVVALTFVLQHSSAGRSLRACADNVVGAQLAGLRVALLQFLAIFVGGLLAAVAGVLLLYSAGLTYMSGLHLTLAAIGAAVLFGLRGPVHGFAGALLFGLVEALVYGYTSSGVAATIPLLFIFVVLALGRSTIETGRP</sequence>
<dbReference type="GO" id="GO:0006865">
    <property type="term" value="P:amino acid transport"/>
    <property type="evidence" value="ECO:0007669"/>
    <property type="project" value="UniProtKB-KW"/>
</dbReference>
<evidence type="ECO:0000256" key="4">
    <source>
        <dbReference type="ARBA" id="ARBA00022692"/>
    </source>
</evidence>
<dbReference type="CDD" id="cd06582">
    <property type="entry name" value="TM_PBP1_LivH_like"/>
    <property type="match status" value="1"/>
</dbReference>
<evidence type="ECO:0000256" key="5">
    <source>
        <dbReference type="ARBA" id="ARBA00022970"/>
    </source>
</evidence>
<comment type="similarity">
    <text evidence="8">Belongs to the binding-protein-dependent transport system permease family. LivHM subfamily.</text>
</comment>
<dbReference type="RefSeq" id="WP_143912198.1">
    <property type="nucleotide sequence ID" value="NZ_VLNT01000003.1"/>
</dbReference>
<keyword evidence="7 9" id="KW-0472">Membrane</keyword>
<evidence type="ECO:0000256" key="7">
    <source>
        <dbReference type="ARBA" id="ARBA00023136"/>
    </source>
</evidence>
<dbReference type="PANTHER" id="PTHR11795">
    <property type="entry name" value="BRANCHED-CHAIN AMINO ACID TRANSPORT SYSTEM PERMEASE PROTEIN LIVH"/>
    <property type="match status" value="1"/>
</dbReference>
<organism evidence="10 11">
    <name type="scientific">Aeromicrobium piscarium</name>
    <dbReference type="NCBI Taxonomy" id="2590901"/>
    <lineage>
        <taxon>Bacteria</taxon>
        <taxon>Bacillati</taxon>
        <taxon>Actinomycetota</taxon>
        <taxon>Actinomycetes</taxon>
        <taxon>Propionibacteriales</taxon>
        <taxon>Nocardioidaceae</taxon>
        <taxon>Aeromicrobium</taxon>
    </lineage>
</organism>
<dbReference type="OrthoDB" id="9807115at2"/>
<dbReference type="InterPro" id="IPR001851">
    <property type="entry name" value="ABC_transp_permease"/>
</dbReference>
<evidence type="ECO:0000256" key="9">
    <source>
        <dbReference type="SAM" id="Phobius"/>
    </source>
</evidence>
<reference evidence="10 11" key="1">
    <citation type="submission" date="2019-07" db="EMBL/GenBank/DDBJ databases">
        <authorList>
            <person name="Zhao L.H."/>
        </authorList>
    </citation>
    <scope>NUCLEOTIDE SEQUENCE [LARGE SCALE GENOMIC DNA]</scope>
    <source>
        <strain evidence="10 11">Co35</strain>
    </source>
</reference>
<feature type="transmembrane region" description="Helical" evidence="9">
    <location>
        <begin position="209"/>
        <end position="228"/>
    </location>
</feature>
<dbReference type="AlphaFoldDB" id="A0A554SFK4"/>
<feature type="transmembrane region" description="Helical" evidence="9">
    <location>
        <begin position="90"/>
        <end position="111"/>
    </location>
</feature>
<dbReference type="GO" id="GO:0005886">
    <property type="term" value="C:plasma membrane"/>
    <property type="evidence" value="ECO:0007669"/>
    <property type="project" value="UniProtKB-SubCell"/>
</dbReference>
<keyword evidence="4 9" id="KW-0812">Transmembrane</keyword>
<keyword evidence="5" id="KW-0029">Amino-acid transport</keyword>
<keyword evidence="11" id="KW-1185">Reference proteome</keyword>
<dbReference type="Proteomes" id="UP000316988">
    <property type="component" value="Unassembled WGS sequence"/>
</dbReference>
<dbReference type="EMBL" id="VLNT01000003">
    <property type="protein sequence ID" value="TSD65135.1"/>
    <property type="molecule type" value="Genomic_DNA"/>
</dbReference>
<keyword evidence="2" id="KW-0813">Transport</keyword>
<keyword evidence="3" id="KW-1003">Cell membrane</keyword>
<evidence type="ECO:0000256" key="3">
    <source>
        <dbReference type="ARBA" id="ARBA00022475"/>
    </source>
</evidence>
<accession>A0A554SFK4</accession>
<feature type="transmembrane region" description="Helical" evidence="9">
    <location>
        <begin position="235"/>
        <end position="252"/>
    </location>
</feature>
<dbReference type="GO" id="GO:0022857">
    <property type="term" value="F:transmembrane transporter activity"/>
    <property type="evidence" value="ECO:0007669"/>
    <property type="project" value="InterPro"/>
</dbReference>
<keyword evidence="6 9" id="KW-1133">Transmembrane helix</keyword>
<evidence type="ECO:0000256" key="2">
    <source>
        <dbReference type="ARBA" id="ARBA00022448"/>
    </source>
</evidence>
<dbReference type="InterPro" id="IPR052157">
    <property type="entry name" value="BCAA_transport_permease"/>
</dbReference>
<evidence type="ECO:0000256" key="8">
    <source>
        <dbReference type="ARBA" id="ARBA00037998"/>
    </source>
</evidence>
<evidence type="ECO:0000256" key="6">
    <source>
        <dbReference type="ARBA" id="ARBA00022989"/>
    </source>
</evidence>
<comment type="subcellular location">
    <subcellularLocation>
        <location evidence="1">Cell membrane</location>
        <topology evidence="1">Multi-pass membrane protein</topology>
    </subcellularLocation>
</comment>
<protein>
    <submittedName>
        <fullName evidence="10">Branched-chain amino acid ABC transporter permease</fullName>
    </submittedName>
</protein>
<feature type="transmembrane region" description="Helical" evidence="9">
    <location>
        <begin position="7"/>
        <end position="25"/>
    </location>
</feature>